<feature type="domain" description="Multidrug resistance protein MdtA-like beta-barrel" evidence="6">
    <location>
        <begin position="218"/>
        <end position="296"/>
    </location>
</feature>
<dbReference type="AlphaFoldDB" id="A0A0C6P4Z7"/>
<dbReference type="Gene3D" id="1.10.287.470">
    <property type="entry name" value="Helix hairpin bin"/>
    <property type="match status" value="1"/>
</dbReference>
<evidence type="ECO:0000256" key="1">
    <source>
        <dbReference type="ARBA" id="ARBA00004196"/>
    </source>
</evidence>
<evidence type="ECO:0000256" key="3">
    <source>
        <dbReference type="SAM" id="Coils"/>
    </source>
</evidence>
<accession>A0A0C6P4Z7</accession>
<keyword evidence="3" id="KW-0175">Coiled coil</keyword>
<dbReference type="InterPro" id="IPR058627">
    <property type="entry name" value="MdtA-like_C"/>
</dbReference>
<dbReference type="KEGG" id="bbh:BN112_2976"/>
<feature type="domain" description="Multidrug resistance protein MdtA-like barrel-sandwich hybrid" evidence="5">
    <location>
        <begin position="71"/>
        <end position="208"/>
    </location>
</feature>
<dbReference type="Gene3D" id="2.40.30.170">
    <property type="match status" value="1"/>
</dbReference>
<dbReference type="Proteomes" id="UP000007564">
    <property type="component" value="Chromosome"/>
</dbReference>
<dbReference type="InterPro" id="IPR058624">
    <property type="entry name" value="MdtA-like_HH"/>
</dbReference>
<dbReference type="InterPro" id="IPR058626">
    <property type="entry name" value="MdtA-like_b-barrel"/>
</dbReference>
<name>A0A0C6P4Z7_BORBO</name>
<dbReference type="Gene3D" id="2.40.420.20">
    <property type="match status" value="1"/>
</dbReference>
<proteinExistence type="inferred from homology"/>
<dbReference type="Pfam" id="PF25967">
    <property type="entry name" value="RND-MFP_C"/>
    <property type="match status" value="1"/>
</dbReference>
<dbReference type="Pfam" id="PF25876">
    <property type="entry name" value="HH_MFP_RND"/>
    <property type="match status" value="1"/>
</dbReference>
<dbReference type="RefSeq" id="WP_003807730.1">
    <property type="nucleotide sequence ID" value="NC_019382.1"/>
</dbReference>
<dbReference type="OrthoDB" id="9783047at2"/>
<organism evidence="8 9">
    <name type="scientific">Bordetella bronchiseptica 253</name>
    <dbReference type="NCBI Taxonomy" id="568707"/>
    <lineage>
        <taxon>Bacteria</taxon>
        <taxon>Pseudomonadati</taxon>
        <taxon>Pseudomonadota</taxon>
        <taxon>Betaproteobacteria</taxon>
        <taxon>Burkholderiales</taxon>
        <taxon>Alcaligenaceae</taxon>
        <taxon>Bordetella</taxon>
    </lineage>
</organism>
<gene>
    <name evidence="8" type="ORF">BN112_2976</name>
</gene>
<evidence type="ECO:0000259" key="7">
    <source>
        <dbReference type="Pfam" id="PF25967"/>
    </source>
</evidence>
<evidence type="ECO:0000256" key="2">
    <source>
        <dbReference type="ARBA" id="ARBA00009477"/>
    </source>
</evidence>
<dbReference type="PANTHER" id="PTHR30158:SF10">
    <property type="entry name" value="CATION EFFLUX PUMP"/>
    <property type="match status" value="1"/>
</dbReference>
<feature type="coiled-coil region" evidence="3">
    <location>
        <begin position="148"/>
        <end position="175"/>
    </location>
</feature>
<dbReference type="GO" id="GO:0030313">
    <property type="term" value="C:cell envelope"/>
    <property type="evidence" value="ECO:0007669"/>
    <property type="project" value="UniProtKB-SubCell"/>
</dbReference>
<dbReference type="FunFam" id="2.40.420.20:FF:000001">
    <property type="entry name" value="Efflux RND transporter periplasmic adaptor subunit"/>
    <property type="match status" value="1"/>
</dbReference>
<dbReference type="Pfam" id="PF25944">
    <property type="entry name" value="Beta-barrel_RND"/>
    <property type="match status" value="1"/>
</dbReference>
<dbReference type="PANTHER" id="PTHR30158">
    <property type="entry name" value="ACRA/E-RELATED COMPONENT OF DRUG EFFLUX TRANSPORTER"/>
    <property type="match status" value="1"/>
</dbReference>
<dbReference type="GO" id="GO:0046677">
    <property type="term" value="P:response to antibiotic"/>
    <property type="evidence" value="ECO:0007669"/>
    <property type="project" value="TreeGrafter"/>
</dbReference>
<comment type="similarity">
    <text evidence="2">Belongs to the membrane fusion protein (MFP) (TC 8.A.1) family.</text>
</comment>
<dbReference type="InterPro" id="IPR058625">
    <property type="entry name" value="MdtA-like_BSH"/>
</dbReference>
<dbReference type="SUPFAM" id="SSF111369">
    <property type="entry name" value="HlyD-like secretion proteins"/>
    <property type="match status" value="1"/>
</dbReference>
<evidence type="ECO:0000259" key="6">
    <source>
        <dbReference type="Pfam" id="PF25944"/>
    </source>
</evidence>
<evidence type="ECO:0000313" key="8">
    <source>
        <dbReference type="EMBL" id="CCJ54893.1"/>
    </source>
</evidence>
<dbReference type="Gene3D" id="2.40.50.100">
    <property type="match status" value="1"/>
</dbReference>
<dbReference type="HOGENOM" id="CLU_018816_2_1_4"/>
<dbReference type="GeneID" id="56480875"/>
<feature type="domain" description="Multidrug resistance protein MdtA-like alpha-helical hairpin" evidence="4">
    <location>
        <begin position="111"/>
        <end position="179"/>
    </location>
</feature>
<evidence type="ECO:0000259" key="5">
    <source>
        <dbReference type="Pfam" id="PF25917"/>
    </source>
</evidence>
<evidence type="ECO:0000259" key="4">
    <source>
        <dbReference type="Pfam" id="PF25876"/>
    </source>
</evidence>
<dbReference type="NCBIfam" id="TIGR01730">
    <property type="entry name" value="RND_mfp"/>
    <property type="match status" value="1"/>
</dbReference>
<dbReference type="Pfam" id="PF25917">
    <property type="entry name" value="BSH_RND"/>
    <property type="match status" value="1"/>
</dbReference>
<comment type="subcellular location">
    <subcellularLocation>
        <location evidence="1">Cell envelope</location>
    </subcellularLocation>
</comment>
<dbReference type="GO" id="GO:0005886">
    <property type="term" value="C:plasma membrane"/>
    <property type="evidence" value="ECO:0007669"/>
    <property type="project" value="TreeGrafter"/>
</dbReference>
<evidence type="ECO:0000313" key="9">
    <source>
        <dbReference type="Proteomes" id="UP000007564"/>
    </source>
</evidence>
<protein>
    <submittedName>
        <fullName evidence="8">HlyD family secretion protein</fullName>
    </submittedName>
</protein>
<feature type="domain" description="Multidrug resistance protein MdtA-like C-terminal permuted SH3" evidence="7">
    <location>
        <begin position="303"/>
        <end position="364"/>
    </location>
</feature>
<sequence length="393" mass="41548">MIVSRHRIALLAVVATLLAAGGAYSLLRSPGGPAQAQAVPAAAPVDVAPALGRTIVDWQRYSGRLEAIDRIDIRPLVSGTLTEVHFQDGSLVKKGDVLFTIDPRPYVAEVDRARAALAAARARVSYTAADLARGQRLLAENAIARRDFEEKQNAAREAAANLQGAQAALESAELNLGYTRIAAPVDGRVSRAEVTVGNVVAAGAASVPLTTLVSVARMYASFDVDEQTFLKYVNPARNGTVPVQLGLANEDGYSREGRVQSVDNRMDPTSGTIRVRAVFDNADGSLVPGLYARIRLGGGAPRDAVLVDERAIGTDQNKRFVLVLEEGNRTAYREVLLGANVGPLRVIENGLHAGERIVVNGLQRVRPGDVVAPSQVSMDTAPGAVKTAAAALR</sequence>
<dbReference type="EMBL" id="HE965806">
    <property type="protein sequence ID" value="CCJ54893.1"/>
    <property type="molecule type" value="Genomic_DNA"/>
</dbReference>
<reference evidence="8 9" key="1">
    <citation type="journal article" date="2012" name="BMC Genomics">
        <title>Comparative genomics of the classical Bordetella subspecies: the evolution and exchange of virulence-associated diversity amongst closely related pathogens.</title>
        <authorList>
            <person name="Park J."/>
            <person name="Zhang Y."/>
            <person name="Buboltz A.M."/>
            <person name="Zhang X."/>
            <person name="Schuster S.C."/>
            <person name="Ahuja U."/>
            <person name="Liu M."/>
            <person name="Miller J.F."/>
            <person name="Sebaihia M."/>
            <person name="Bentley S.D."/>
            <person name="Parkhill J."/>
            <person name="Harvill E.T."/>
        </authorList>
    </citation>
    <scope>NUCLEOTIDE SEQUENCE [LARGE SCALE GENOMIC DNA]</scope>
    <source>
        <strain evidence="8 9">253</strain>
    </source>
</reference>
<dbReference type="GO" id="GO:0022857">
    <property type="term" value="F:transmembrane transporter activity"/>
    <property type="evidence" value="ECO:0007669"/>
    <property type="project" value="InterPro"/>
</dbReference>
<dbReference type="InterPro" id="IPR006143">
    <property type="entry name" value="RND_pump_MFP"/>
</dbReference>